<sequence length="298" mass="30911">MVSPRSLRDGLADESLRVAILIGLATVPVTVASAWGPVADSLGTVGDSVSDGALLLAGVLTGYYYSSRPTETRYAGIWTGRAGSIGLVLVFCASVVAAIVSDGGLGAAIAVILSPVVIGLIIVFTVLVTMLTAVGTDWVVTRLDRSRRLAASDAKDGTERTDGSPKRRLVLAGYAVLTPIALGYLVIQSASGAGIVISTLAVIVVTVFSFAALGILFIDATEPRAVRTGWLPNVWLYAGGPIVAGVLGYLIATVQGWGYPPGYGQYSFSIALWLATIAYLANSHRRGSRRRPAGSSKS</sequence>
<evidence type="ECO:0000256" key="1">
    <source>
        <dbReference type="SAM" id="Phobius"/>
    </source>
</evidence>
<feature type="transmembrane region" description="Helical" evidence="1">
    <location>
        <begin position="16"/>
        <end position="36"/>
    </location>
</feature>
<feature type="transmembrane region" description="Helical" evidence="1">
    <location>
        <begin position="230"/>
        <end position="251"/>
    </location>
</feature>
<name>F8DCN1_HALXS</name>
<gene>
    <name evidence="2" type="ordered locus">Halxa_1442</name>
</gene>
<dbReference type="eggNOG" id="arCOG08994">
    <property type="taxonomic scope" value="Archaea"/>
</dbReference>
<evidence type="ECO:0000313" key="3">
    <source>
        <dbReference type="Proteomes" id="UP000006794"/>
    </source>
</evidence>
<dbReference type="GeneID" id="10796412"/>
<protein>
    <submittedName>
        <fullName evidence="2">Uncharacterized protein</fullName>
    </submittedName>
</protein>
<dbReference type="KEGG" id="hxa:Halxa_1442"/>
<dbReference type="Proteomes" id="UP000006794">
    <property type="component" value="Chromosome"/>
</dbReference>
<organism evidence="2 3">
    <name type="scientific">Halopiger xanaduensis (strain DSM 18323 / JCM 14033 / SH-6)</name>
    <dbReference type="NCBI Taxonomy" id="797210"/>
    <lineage>
        <taxon>Archaea</taxon>
        <taxon>Methanobacteriati</taxon>
        <taxon>Methanobacteriota</taxon>
        <taxon>Stenosarchaea group</taxon>
        <taxon>Halobacteria</taxon>
        <taxon>Halobacteriales</taxon>
        <taxon>Natrialbaceae</taxon>
        <taxon>Halopiger</taxon>
    </lineage>
</organism>
<keyword evidence="3" id="KW-1185">Reference proteome</keyword>
<feature type="transmembrane region" description="Helical" evidence="1">
    <location>
        <begin position="169"/>
        <end position="187"/>
    </location>
</feature>
<keyword evidence="1" id="KW-0472">Membrane</keyword>
<feature type="transmembrane region" description="Helical" evidence="1">
    <location>
        <begin position="78"/>
        <end position="101"/>
    </location>
</feature>
<reference evidence="2 3" key="1">
    <citation type="journal article" date="2012" name="Stand. Genomic Sci.">
        <title>Complete genome sequence of Halopiger xanaduensis type strain (SH-6(T)).</title>
        <authorList>
            <person name="Anderson I."/>
            <person name="Tindall B.J."/>
            <person name="Rohde M."/>
            <person name="Lucas S."/>
            <person name="Han J."/>
            <person name="Lapidus A."/>
            <person name="Cheng J.F."/>
            <person name="Goodwin L."/>
            <person name="Pitluck S."/>
            <person name="Peters L."/>
            <person name="Pati A."/>
            <person name="Mikhailova N."/>
            <person name="Pagani I."/>
            <person name="Teshima H."/>
            <person name="Han C."/>
            <person name="Tapia R."/>
            <person name="Land M."/>
            <person name="Woyke T."/>
            <person name="Klenk H.P."/>
            <person name="Kyrpides N."/>
            <person name="Ivanova N."/>
        </authorList>
    </citation>
    <scope>NUCLEOTIDE SEQUENCE [LARGE SCALE GENOMIC DNA]</scope>
    <source>
        <strain evidence="3">DSM 18323 / JCM 14033 / SH-6</strain>
    </source>
</reference>
<feature type="transmembrane region" description="Helical" evidence="1">
    <location>
        <begin position="48"/>
        <end position="66"/>
    </location>
</feature>
<accession>F8DCN1</accession>
<keyword evidence="1" id="KW-1133">Transmembrane helix</keyword>
<feature type="transmembrane region" description="Helical" evidence="1">
    <location>
        <begin position="107"/>
        <end position="140"/>
    </location>
</feature>
<dbReference type="EMBL" id="CP002839">
    <property type="protein sequence ID" value="AEH36075.1"/>
    <property type="molecule type" value="Genomic_DNA"/>
</dbReference>
<dbReference type="RefSeq" id="WP_013878971.1">
    <property type="nucleotide sequence ID" value="NC_015666.1"/>
</dbReference>
<dbReference type="HOGENOM" id="CLU_965107_0_0_2"/>
<feature type="transmembrane region" description="Helical" evidence="1">
    <location>
        <begin position="193"/>
        <end position="218"/>
    </location>
</feature>
<proteinExistence type="predicted"/>
<dbReference type="STRING" id="797210.Halxa_1442"/>
<keyword evidence="1" id="KW-0812">Transmembrane</keyword>
<feature type="transmembrane region" description="Helical" evidence="1">
    <location>
        <begin position="263"/>
        <end position="281"/>
    </location>
</feature>
<dbReference type="OrthoDB" id="293423at2157"/>
<evidence type="ECO:0000313" key="2">
    <source>
        <dbReference type="EMBL" id="AEH36075.1"/>
    </source>
</evidence>
<dbReference type="AlphaFoldDB" id="F8DCN1"/>